<dbReference type="AlphaFoldDB" id="A0A061FUT8"/>
<dbReference type="Gramene" id="EOY18574">
    <property type="protein sequence ID" value="EOY18574"/>
    <property type="gene ID" value="TCM_043094"/>
</dbReference>
<dbReference type="Proteomes" id="UP000026915">
    <property type="component" value="Chromosome 10"/>
</dbReference>
<dbReference type="OMA" id="HELFEFP"/>
<keyword evidence="2" id="KW-1185">Reference proteome</keyword>
<dbReference type="InParanoid" id="A0A061FUT8"/>
<reference evidence="1 2" key="1">
    <citation type="journal article" date="2013" name="Genome Biol.">
        <title>The genome sequence of the most widely cultivated cacao type and its use to identify candidate genes regulating pod color.</title>
        <authorList>
            <person name="Motamayor J.C."/>
            <person name="Mockaitis K."/>
            <person name="Schmutz J."/>
            <person name="Haiminen N."/>
            <person name="Iii D.L."/>
            <person name="Cornejo O."/>
            <person name="Findley S.D."/>
            <person name="Zheng P."/>
            <person name="Utro F."/>
            <person name="Royaert S."/>
            <person name="Saski C."/>
            <person name="Jenkins J."/>
            <person name="Podicheti R."/>
            <person name="Zhao M."/>
            <person name="Scheffler B.E."/>
            <person name="Stack J.C."/>
            <person name="Feltus F.A."/>
            <person name="Mustiga G.M."/>
            <person name="Amores F."/>
            <person name="Phillips W."/>
            <person name="Marelli J.P."/>
            <person name="May G.D."/>
            <person name="Shapiro H."/>
            <person name="Ma J."/>
            <person name="Bustamante C.D."/>
            <person name="Schnell R.J."/>
            <person name="Main D."/>
            <person name="Gilbert D."/>
            <person name="Parida L."/>
            <person name="Kuhn D.N."/>
        </authorList>
    </citation>
    <scope>NUCLEOTIDE SEQUENCE [LARGE SCALE GENOMIC DNA]</scope>
    <source>
        <strain evidence="2">cv. Matina 1-6</strain>
    </source>
</reference>
<proteinExistence type="predicted"/>
<accession>A0A061FUT8</accession>
<dbReference type="HOGENOM" id="CLU_1350998_0_0_1"/>
<evidence type="ECO:0000313" key="2">
    <source>
        <dbReference type="Proteomes" id="UP000026915"/>
    </source>
</evidence>
<dbReference type="PANTHER" id="PTHR34130:SF8">
    <property type="entry name" value="TRANSMEMBRANE PROTEIN"/>
    <property type="match status" value="1"/>
</dbReference>
<evidence type="ECO:0000313" key="1">
    <source>
        <dbReference type="EMBL" id="EOY18574.1"/>
    </source>
</evidence>
<gene>
    <name evidence="1" type="ORF">TCM_043094</name>
</gene>
<dbReference type="EMBL" id="CM001888">
    <property type="protein sequence ID" value="EOY18574.1"/>
    <property type="molecule type" value="Genomic_DNA"/>
</dbReference>
<dbReference type="eggNOG" id="ENOG502SAEV">
    <property type="taxonomic scope" value="Eukaryota"/>
</dbReference>
<organism evidence="1 2">
    <name type="scientific">Theobroma cacao</name>
    <name type="common">Cacao</name>
    <name type="synonym">Cocoa</name>
    <dbReference type="NCBI Taxonomy" id="3641"/>
    <lineage>
        <taxon>Eukaryota</taxon>
        <taxon>Viridiplantae</taxon>
        <taxon>Streptophyta</taxon>
        <taxon>Embryophyta</taxon>
        <taxon>Tracheophyta</taxon>
        <taxon>Spermatophyta</taxon>
        <taxon>Magnoliopsida</taxon>
        <taxon>eudicotyledons</taxon>
        <taxon>Gunneridae</taxon>
        <taxon>Pentapetalae</taxon>
        <taxon>rosids</taxon>
        <taxon>malvids</taxon>
        <taxon>Malvales</taxon>
        <taxon>Malvaceae</taxon>
        <taxon>Byttnerioideae</taxon>
        <taxon>Theobroma</taxon>
    </lineage>
</organism>
<protein>
    <submittedName>
        <fullName evidence="1">Uncharacterized protein</fullName>
    </submittedName>
</protein>
<name>A0A061FUT8_THECC</name>
<sequence length="238" mass="26617">MFLSHFFSWKFVSHSKNNPKSMDQKDTYNTNQEELEEALSLCDLPLENQVLDPFDHHPPTSPSHELFEFPFTLNTFSNNKDDIVFCGKLIKEQDFDDLDDQSRYLFPLSSARLLNSDKKDLGSLCLAKSKPNSALSTKFFKSQSCSSSSSSRKHKVLIGLAKIPPKMELSDIKKRQSRRNPSPMFPPVAAGDLEVVAAGDGCGGRRRGHHWGLLRPLRCRANLATALAKASLGCIPHV</sequence>
<dbReference type="STRING" id="3641.A0A061FUT8"/>
<dbReference type="PANTHER" id="PTHR34130">
    <property type="entry name" value="OS08G0243800 PROTEIN"/>
    <property type="match status" value="1"/>
</dbReference>